<evidence type="ECO:0000256" key="1">
    <source>
        <dbReference type="SAM" id="MobiDB-lite"/>
    </source>
</evidence>
<dbReference type="EMBL" id="LSRP01000117">
    <property type="protein sequence ID" value="OJF92422.1"/>
    <property type="molecule type" value="Genomic_DNA"/>
</dbReference>
<dbReference type="OrthoDB" id="8398417at2"/>
<sequence length="85" mass="9033">MATLGSMITDLLTGSAMPPEHDLAWIRDPLRHPDLARMDQRMLGDLPMPGFARPGPIAASAGDPVPPVKAPSRPLPAGQNLRKAC</sequence>
<evidence type="ECO:0000313" key="2">
    <source>
        <dbReference type="EMBL" id="OJF92422.1"/>
    </source>
</evidence>
<dbReference type="Proteomes" id="UP000182661">
    <property type="component" value="Unassembled WGS sequence"/>
</dbReference>
<keyword evidence="3" id="KW-1185">Reference proteome</keyword>
<dbReference type="AlphaFoldDB" id="A0A657LMV4"/>
<name>A0A657LMV4_9HYPH</name>
<organism evidence="2 3">
    <name type="scientific">Pararhizobium antarcticum</name>
    <dbReference type="NCBI Taxonomy" id="1798805"/>
    <lineage>
        <taxon>Bacteria</taxon>
        <taxon>Pseudomonadati</taxon>
        <taxon>Pseudomonadota</taxon>
        <taxon>Alphaproteobacteria</taxon>
        <taxon>Hyphomicrobiales</taxon>
        <taxon>Rhizobiaceae</taxon>
        <taxon>Rhizobium/Agrobacterium group</taxon>
        <taxon>Pararhizobium</taxon>
    </lineage>
</organism>
<reference evidence="2 3" key="1">
    <citation type="submission" date="2016-02" db="EMBL/GenBank/DDBJ databases">
        <title>Genome sequencing of a beta-galactosidase producing bacteria Rhizobium sp. 59.</title>
        <authorList>
            <person name="Wang D."/>
            <person name="Kot W."/>
            <person name="Qin Y."/>
            <person name="Hansen L."/>
            <person name="Naqvi K."/>
            <person name="Rensing C."/>
        </authorList>
    </citation>
    <scope>NUCLEOTIDE SEQUENCE [LARGE SCALE GENOMIC DNA]</scope>
    <source>
        <strain evidence="2 3">59</strain>
    </source>
</reference>
<evidence type="ECO:0000313" key="3">
    <source>
        <dbReference type="Proteomes" id="UP000182661"/>
    </source>
</evidence>
<feature type="region of interest" description="Disordered" evidence="1">
    <location>
        <begin position="54"/>
        <end position="85"/>
    </location>
</feature>
<protein>
    <submittedName>
        <fullName evidence="2">Uncharacterized protein</fullName>
    </submittedName>
</protein>
<accession>A0A657LMV4</accession>
<dbReference type="RefSeq" id="WP_071834858.1">
    <property type="nucleotide sequence ID" value="NZ_LSRP01000117.1"/>
</dbReference>
<proteinExistence type="predicted"/>
<gene>
    <name evidence="2" type="ORF">AX760_22645</name>
</gene>
<comment type="caution">
    <text evidence="2">The sequence shown here is derived from an EMBL/GenBank/DDBJ whole genome shotgun (WGS) entry which is preliminary data.</text>
</comment>